<dbReference type="GO" id="GO:0070004">
    <property type="term" value="F:cysteine-type exopeptidase activity"/>
    <property type="evidence" value="ECO:0007669"/>
    <property type="project" value="InterPro"/>
</dbReference>
<dbReference type="Gene3D" id="3.60.60.10">
    <property type="entry name" value="Penicillin V Acylase, Chain A"/>
    <property type="match status" value="1"/>
</dbReference>
<dbReference type="GO" id="GO:0006508">
    <property type="term" value="P:proteolysis"/>
    <property type="evidence" value="ECO:0007669"/>
    <property type="project" value="UniProtKB-KW"/>
</dbReference>
<evidence type="ECO:0000313" key="2">
    <source>
        <dbReference type="EMBL" id="HIZ30525.1"/>
    </source>
</evidence>
<dbReference type="PANTHER" id="PTHR12994">
    <property type="entry name" value="SECERNIN"/>
    <property type="match status" value="1"/>
</dbReference>
<gene>
    <name evidence="2" type="ORF">H9813_04735</name>
</gene>
<dbReference type="EMBL" id="DXBV01000043">
    <property type="protein sequence ID" value="HIZ30525.1"/>
    <property type="molecule type" value="Genomic_DNA"/>
</dbReference>
<dbReference type="PANTHER" id="PTHR12994:SF17">
    <property type="entry name" value="LD30995P"/>
    <property type="match status" value="1"/>
</dbReference>
<keyword evidence="1 2" id="KW-0378">Hydrolase</keyword>
<dbReference type="GO" id="GO:0016805">
    <property type="term" value="F:dipeptidase activity"/>
    <property type="evidence" value="ECO:0007669"/>
    <property type="project" value="UniProtKB-KW"/>
</dbReference>
<comment type="catalytic activity">
    <reaction evidence="1">
        <text>an L-aminoacyl-L-amino acid + H2O = 2 an L-alpha-amino acid</text>
        <dbReference type="Rhea" id="RHEA:48940"/>
        <dbReference type="ChEBI" id="CHEBI:15377"/>
        <dbReference type="ChEBI" id="CHEBI:59869"/>
        <dbReference type="ChEBI" id="CHEBI:77460"/>
    </reaction>
</comment>
<keyword evidence="1" id="KW-0645">Protease</keyword>
<proteinExistence type="inferred from homology"/>
<dbReference type="Proteomes" id="UP000824035">
    <property type="component" value="Unassembled WGS sequence"/>
</dbReference>
<reference evidence="2" key="1">
    <citation type="journal article" date="2021" name="PeerJ">
        <title>Extensive microbial diversity within the chicken gut microbiome revealed by metagenomics and culture.</title>
        <authorList>
            <person name="Gilroy R."/>
            <person name="Ravi A."/>
            <person name="Getino M."/>
            <person name="Pursley I."/>
            <person name="Horton D.L."/>
            <person name="Alikhan N.F."/>
            <person name="Baker D."/>
            <person name="Gharbi K."/>
            <person name="Hall N."/>
            <person name="Watson M."/>
            <person name="Adriaenssens E.M."/>
            <person name="Foster-Nyarko E."/>
            <person name="Jarju S."/>
            <person name="Secka A."/>
            <person name="Antonio M."/>
            <person name="Oren A."/>
            <person name="Chaudhuri R.R."/>
            <person name="La Ragione R."/>
            <person name="Hildebrand F."/>
            <person name="Pallen M.J."/>
        </authorList>
    </citation>
    <scope>NUCLEOTIDE SEQUENCE</scope>
    <source>
        <strain evidence="2">ChiGjej4B4-18154</strain>
    </source>
</reference>
<keyword evidence="1 2" id="KW-0224">Dipeptidase</keyword>
<dbReference type="InterPro" id="IPR005322">
    <property type="entry name" value="Peptidase_C69"/>
</dbReference>
<organism evidence="2 3">
    <name type="scientific">Candidatus Allofournierella merdipullorum</name>
    <dbReference type="NCBI Taxonomy" id="2838595"/>
    <lineage>
        <taxon>Bacteria</taxon>
        <taxon>Bacillati</taxon>
        <taxon>Bacillota</taxon>
        <taxon>Clostridia</taxon>
        <taxon>Eubacteriales</taxon>
        <taxon>Oscillospiraceae</taxon>
        <taxon>Allofournierella</taxon>
    </lineage>
</organism>
<sequence length="408" mass="44940">MCDTLGRVVNEGLALFAKNSDRSPNEPQVIEYRPARDHREKELRATYLTIEQAPHTYATLLSRPAWMWGAEMGVNEHGVCIGNEAVFTKGRYASAGLTGMDLVRLALERSASAGQAAELIPRLLEQYGQGGDCGYDHSFFYDNAFLILDRREVWLVETAGKKWVRRKVSAGSISNRLSIGAERDEYSTGAPFDFAGRFREPVYSHFSGSKQRLAQTAPLAAKAESAADMMAALRTHRAGSSPLTKGDVASVCMHAGGLVGDHTTSSMVVELGERVTVWLTGSSTPCLSLFVPWEFGAEPQAPVFAAGRAEEAARWWRQREAFARAWVGRTPPPEFYAERNALEEKWLALPAGEERTRRAGEEAAAFFAKWAPAAEQAGPRRGAGRFLRYWENKDRALAQPERPVVSGG</sequence>
<comment type="caution">
    <text evidence="2">The sequence shown here is derived from an EMBL/GenBank/DDBJ whole genome shotgun (WGS) entry which is preliminary data.</text>
</comment>
<dbReference type="Pfam" id="PF03577">
    <property type="entry name" value="Peptidase_C69"/>
    <property type="match status" value="1"/>
</dbReference>
<accession>A0A9D2E4A4</accession>
<protein>
    <recommendedName>
        <fullName evidence="1">Dipeptidase</fullName>
        <ecNumber evidence="1">3.4.-.-</ecNumber>
    </recommendedName>
</protein>
<evidence type="ECO:0000256" key="1">
    <source>
        <dbReference type="RuleBase" id="RU364089"/>
    </source>
</evidence>
<dbReference type="AlphaFoldDB" id="A0A9D2E4A4"/>
<dbReference type="EC" id="3.4.-.-" evidence="1"/>
<evidence type="ECO:0000313" key="3">
    <source>
        <dbReference type="Proteomes" id="UP000824035"/>
    </source>
</evidence>
<comment type="similarity">
    <text evidence="1">Belongs to the peptidase C69 family.</text>
</comment>
<reference evidence="2" key="2">
    <citation type="submission" date="2021-04" db="EMBL/GenBank/DDBJ databases">
        <authorList>
            <person name="Gilroy R."/>
        </authorList>
    </citation>
    <scope>NUCLEOTIDE SEQUENCE</scope>
    <source>
        <strain evidence="2">ChiGjej4B4-18154</strain>
    </source>
</reference>
<name>A0A9D2E4A4_9FIRM</name>